<keyword evidence="3" id="KW-1185">Reference proteome</keyword>
<feature type="transmembrane region" description="Helical" evidence="1">
    <location>
        <begin position="62"/>
        <end position="82"/>
    </location>
</feature>
<gene>
    <name evidence="2" type="ordered locus">CCA_00397</name>
</gene>
<dbReference type="AlphaFoldDB" id="Q823L3"/>
<protein>
    <submittedName>
        <fullName evidence="2">Uncharacterized protein</fullName>
    </submittedName>
</protein>
<dbReference type="Proteomes" id="UP000002193">
    <property type="component" value="Chromosome"/>
</dbReference>
<dbReference type="KEGG" id="cca:CCA_00397"/>
<dbReference type="OrthoDB" id="18612at2"/>
<dbReference type="RefSeq" id="WP_011006359.1">
    <property type="nucleotide sequence ID" value="NC_003361.3"/>
</dbReference>
<keyword evidence="1" id="KW-1133">Transmembrane helix</keyword>
<evidence type="ECO:0000313" key="2">
    <source>
        <dbReference type="EMBL" id="AAP05143.1"/>
    </source>
</evidence>
<dbReference type="EMBL" id="AE015925">
    <property type="protein sequence ID" value="AAP05143.1"/>
    <property type="molecule type" value="Genomic_DNA"/>
</dbReference>
<evidence type="ECO:0000313" key="3">
    <source>
        <dbReference type="Proteomes" id="UP000002193"/>
    </source>
</evidence>
<proteinExistence type="predicted"/>
<name>Q823L3_CHLCV</name>
<organism evidence="2 3">
    <name type="scientific">Chlamydia caviae (strain ATCC VR-813 / DSM 19441 / 03DC25 / GPIC)</name>
    <name type="common">Chlamydophila caviae</name>
    <dbReference type="NCBI Taxonomy" id="227941"/>
    <lineage>
        <taxon>Bacteria</taxon>
        <taxon>Pseudomonadati</taxon>
        <taxon>Chlamydiota</taxon>
        <taxon>Chlamydiia</taxon>
        <taxon>Chlamydiales</taxon>
        <taxon>Chlamydiaceae</taxon>
        <taxon>Chlamydia/Chlamydophila group</taxon>
        <taxon>Chlamydia</taxon>
    </lineage>
</organism>
<reference evidence="2 3" key="1">
    <citation type="journal article" date="2003" name="Nucleic Acids Res.">
        <title>Genome sequence of Chlamydophila caviae (Chlamydia psittaci GPIC): examining the role of niche-specific genes in the evolution of the Chlamydiaceae.</title>
        <authorList>
            <person name="Read T.D."/>
            <person name="Myers G.S.A."/>
            <person name="Brunham R.C."/>
            <person name="Nelson W.C."/>
            <person name="Paulsen I.T."/>
            <person name="Heidelberg J.F."/>
            <person name="Holtzapple E.K."/>
            <person name="Khouri H.M."/>
            <person name="Federova N.B."/>
            <person name="Carty H.A."/>
            <person name="Umayam L.A."/>
            <person name="Haft D.H."/>
            <person name="Peterson J.D."/>
            <person name="Beanan M.J."/>
            <person name="White O."/>
            <person name="Salzberg S.L."/>
            <person name="Hsia R.-C."/>
            <person name="McClarty G."/>
            <person name="Rank R.G."/>
            <person name="Bavoil P.M."/>
            <person name="Fraser C.M."/>
        </authorList>
    </citation>
    <scope>NUCLEOTIDE SEQUENCE [LARGE SCALE GENOMIC DNA]</scope>
    <source>
        <strain evidence="3">ATCC VR-813 / DSM 19441 / 03DC25 / GPIC</strain>
    </source>
</reference>
<evidence type="ECO:0000256" key="1">
    <source>
        <dbReference type="SAM" id="Phobius"/>
    </source>
</evidence>
<keyword evidence="1" id="KW-0472">Membrane</keyword>
<feature type="transmembrane region" description="Helical" evidence="1">
    <location>
        <begin position="35"/>
        <end position="56"/>
    </location>
</feature>
<accession>Q823L3</accession>
<sequence length="121" mass="12733">MLIYPASPQPGEVKVKPQSFTTPESYHKGVRKAKVLSIIAIVAAVLIAAGGIAATVLTGISALWAIPVLALVLSVVLVLVIYNVRPKLSFTPFVPKTPVLGFANTEPDFAEGLGAELLNQQ</sequence>
<dbReference type="HOGENOM" id="CLU_1988667_0_0_0"/>
<keyword evidence="1" id="KW-0812">Transmembrane</keyword>